<accession>A0A8S9ISR8</accession>
<dbReference type="EMBL" id="QGKY02001015">
    <property type="protein sequence ID" value="KAF2572076.1"/>
    <property type="molecule type" value="Genomic_DNA"/>
</dbReference>
<comment type="caution">
    <text evidence="2">The sequence shown here is derived from an EMBL/GenBank/DDBJ whole genome shotgun (WGS) entry which is preliminary data.</text>
</comment>
<name>A0A8S9ISR8_BRACR</name>
<dbReference type="AlphaFoldDB" id="A0A8S9ISR8"/>
<proteinExistence type="predicted"/>
<sequence>MLESETSGSSSYKTKAQPLEFSFLREIKEGTRFNLVFKILHVYEDMMHPQLLLGLKTSQLAISKFILFSQERYCSFVYLIWDKVTDSTTDCAKYRVPGYNHGRLSRFTQMNEESPVYEGEPLPATATAHAHGRKSRGDRGK</sequence>
<gene>
    <name evidence="2" type="ORF">F2Q70_00003043</name>
</gene>
<organism evidence="2">
    <name type="scientific">Brassica cretica</name>
    <name type="common">Mustard</name>
    <dbReference type="NCBI Taxonomy" id="69181"/>
    <lineage>
        <taxon>Eukaryota</taxon>
        <taxon>Viridiplantae</taxon>
        <taxon>Streptophyta</taxon>
        <taxon>Embryophyta</taxon>
        <taxon>Tracheophyta</taxon>
        <taxon>Spermatophyta</taxon>
        <taxon>Magnoliopsida</taxon>
        <taxon>eudicotyledons</taxon>
        <taxon>Gunneridae</taxon>
        <taxon>Pentapetalae</taxon>
        <taxon>rosids</taxon>
        <taxon>malvids</taxon>
        <taxon>Brassicales</taxon>
        <taxon>Brassicaceae</taxon>
        <taxon>Brassiceae</taxon>
        <taxon>Brassica</taxon>
    </lineage>
</organism>
<evidence type="ECO:0000256" key="1">
    <source>
        <dbReference type="SAM" id="MobiDB-lite"/>
    </source>
</evidence>
<feature type="region of interest" description="Disordered" evidence="1">
    <location>
        <begin position="116"/>
        <end position="141"/>
    </location>
</feature>
<evidence type="ECO:0000313" key="2">
    <source>
        <dbReference type="EMBL" id="KAF2572076.1"/>
    </source>
</evidence>
<reference evidence="2" key="1">
    <citation type="submission" date="2019-12" db="EMBL/GenBank/DDBJ databases">
        <title>Genome sequencing and annotation of Brassica cretica.</title>
        <authorList>
            <person name="Studholme D.J."/>
            <person name="Sarris P.F."/>
        </authorList>
    </citation>
    <scope>NUCLEOTIDE SEQUENCE</scope>
    <source>
        <strain evidence="2">PFS-102/07</strain>
        <tissue evidence="2">Leaf</tissue>
    </source>
</reference>
<protein>
    <submittedName>
        <fullName evidence="2">Uncharacterized protein</fullName>
    </submittedName>
</protein>